<sequence>MTLLLEQASSSCRSNCLCPASAVAAAAVRAVGPALSPPPARVLKDGHLRRRGLQQVQGLCRPRYRHSETSWRNVQAQVLPRGCAG</sequence>
<reference evidence="1" key="1">
    <citation type="journal article" date="2020" name="Stud. Mycol.">
        <title>101 Dothideomycetes genomes: a test case for predicting lifestyles and emergence of pathogens.</title>
        <authorList>
            <person name="Haridas S."/>
            <person name="Albert R."/>
            <person name="Binder M."/>
            <person name="Bloem J."/>
            <person name="Labutti K."/>
            <person name="Salamov A."/>
            <person name="Andreopoulos B."/>
            <person name="Baker S."/>
            <person name="Barry K."/>
            <person name="Bills G."/>
            <person name="Bluhm B."/>
            <person name="Cannon C."/>
            <person name="Castanera R."/>
            <person name="Culley D."/>
            <person name="Daum C."/>
            <person name="Ezra D."/>
            <person name="Gonzalez J."/>
            <person name="Henrissat B."/>
            <person name="Kuo A."/>
            <person name="Liang C."/>
            <person name="Lipzen A."/>
            <person name="Lutzoni F."/>
            <person name="Magnuson J."/>
            <person name="Mondo S."/>
            <person name="Nolan M."/>
            <person name="Ohm R."/>
            <person name="Pangilinan J."/>
            <person name="Park H.-J."/>
            <person name="Ramirez L."/>
            <person name="Alfaro M."/>
            <person name="Sun H."/>
            <person name="Tritt A."/>
            <person name="Yoshinaga Y."/>
            <person name="Zwiers L.-H."/>
            <person name="Turgeon B."/>
            <person name="Goodwin S."/>
            <person name="Spatafora J."/>
            <person name="Crous P."/>
            <person name="Grigoriev I."/>
        </authorList>
    </citation>
    <scope>NUCLEOTIDE SEQUENCE</scope>
    <source>
        <strain evidence="1">CBS 113818</strain>
    </source>
</reference>
<organism evidence="1 2">
    <name type="scientific">Ophiobolus disseminans</name>
    <dbReference type="NCBI Taxonomy" id="1469910"/>
    <lineage>
        <taxon>Eukaryota</taxon>
        <taxon>Fungi</taxon>
        <taxon>Dikarya</taxon>
        <taxon>Ascomycota</taxon>
        <taxon>Pezizomycotina</taxon>
        <taxon>Dothideomycetes</taxon>
        <taxon>Pleosporomycetidae</taxon>
        <taxon>Pleosporales</taxon>
        <taxon>Pleosporineae</taxon>
        <taxon>Phaeosphaeriaceae</taxon>
        <taxon>Ophiobolus</taxon>
    </lineage>
</organism>
<evidence type="ECO:0000313" key="1">
    <source>
        <dbReference type="EMBL" id="KAF2833177.1"/>
    </source>
</evidence>
<keyword evidence="2" id="KW-1185">Reference proteome</keyword>
<dbReference type="AlphaFoldDB" id="A0A6A7AKB9"/>
<evidence type="ECO:0000313" key="2">
    <source>
        <dbReference type="Proteomes" id="UP000799424"/>
    </source>
</evidence>
<protein>
    <submittedName>
        <fullName evidence="1">Uncharacterized protein</fullName>
    </submittedName>
</protein>
<dbReference type="EMBL" id="MU006216">
    <property type="protein sequence ID" value="KAF2833177.1"/>
    <property type="molecule type" value="Genomic_DNA"/>
</dbReference>
<name>A0A6A7AKB9_9PLEO</name>
<gene>
    <name evidence="1" type="ORF">CC86DRAFT_5981</name>
</gene>
<dbReference type="Proteomes" id="UP000799424">
    <property type="component" value="Unassembled WGS sequence"/>
</dbReference>
<accession>A0A6A7AKB9</accession>
<proteinExistence type="predicted"/>